<gene>
    <name evidence="9" type="ORF">NUH88_03635</name>
</gene>
<protein>
    <submittedName>
        <fullName evidence="9">Glycosyltransferase family 4 protein</fullName>
    </submittedName>
</protein>
<dbReference type="AlphaFoldDB" id="A0A9J7AZC4"/>
<keyword evidence="4 8" id="KW-0812">Transmembrane</keyword>
<keyword evidence="7" id="KW-0479">Metal-binding</keyword>
<keyword evidence="3" id="KW-0808">Transferase</keyword>
<keyword evidence="7" id="KW-0460">Magnesium</keyword>
<keyword evidence="5 8" id="KW-1133">Transmembrane helix</keyword>
<evidence type="ECO:0000256" key="5">
    <source>
        <dbReference type="ARBA" id="ARBA00022989"/>
    </source>
</evidence>
<organism evidence="9 10">
    <name type="scientific">Nisaea acidiphila</name>
    <dbReference type="NCBI Taxonomy" id="1862145"/>
    <lineage>
        <taxon>Bacteria</taxon>
        <taxon>Pseudomonadati</taxon>
        <taxon>Pseudomonadota</taxon>
        <taxon>Alphaproteobacteria</taxon>
        <taxon>Rhodospirillales</taxon>
        <taxon>Thalassobaculaceae</taxon>
        <taxon>Nisaea</taxon>
    </lineage>
</organism>
<keyword evidence="2" id="KW-1003">Cell membrane</keyword>
<feature type="transmembrane region" description="Helical" evidence="8">
    <location>
        <begin position="130"/>
        <end position="150"/>
    </location>
</feature>
<feature type="transmembrane region" description="Helical" evidence="8">
    <location>
        <begin position="186"/>
        <end position="203"/>
    </location>
</feature>
<dbReference type="CDD" id="cd06854">
    <property type="entry name" value="GT_WbpL_WbcO_like"/>
    <property type="match status" value="1"/>
</dbReference>
<dbReference type="EMBL" id="CP102480">
    <property type="protein sequence ID" value="UUX50797.1"/>
    <property type="molecule type" value="Genomic_DNA"/>
</dbReference>
<feature type="transmembrane region" description="Helical" evidence="8">
    <location>
        <begin position="75"/>
        <end position="93"/>
    </location>
</feature>
<evidence type="ECO:0000256" key="2">
    <source>
        <dbReference type="ARBA" id="ARBA00022475"/>
    </source>
</evidence>
<feature type="transmembrane region" description="Helical" evidence="8">
    <location>
        <begin position="239"/>
        <end position="262"/>
    </location>
</feature>
<keyword evidence="6 8" id="KW-0472">Membrane</keyword>
<dbReference type="KEGG" id="naci:NUH88_03635"/>
<dbReference type="GO" id="GO:0044038">
    <property type="term" value="P:cell wall macromolecule biosynthetic process"/>
    <property type="evidence" value="ECO:0007669"/>
    <property type="project" value="TreeGrafter"/>
</dbReference>
<feature type="transmembrane region" description="Helical" evidence="8">
    <location>
        <begin position="283"/>
        <end position="305"/>
    </location>
</feature>
<dbReference type="PANTHER" id="PTHR22926">
    <property type="entry name" value="PHOSPHO-N-ACETYLMURAMOYL-PENTAPEPTIDE-TRANSFERASE"/>
    <property type="match status" value="1"/>
</dbReference>
<dbReference type="PANTHER" id="PTHR22926:SF3">
    <property type="entry name" value="UNDECAPRENYL-PHOSPHATE ALPHA-N-ACETYLGLUCOSAMINYL 1-PHOSPHATE TRANSFERASE"/>
    <property type="match status" value="1"/>
</dbReference>
<dbReference type="RefSeq" id="WP_257770028.1">
    <property type="nucleotide sequence ID" value="NZ_CP102480.1"/>
</dbReference>
<feature type="transmembrane region" description="Helical" evidence="8">
    <location>
        <begin position="50"/>
        <end position="69"/>
    </location>
</feature>
<evidence type="ECO:0000256" key="3">
    <source>
        <dbReference type="ARBA" id="ARBA00022679"/>
    </source>
</evidence>
<dbReference type="GO" id="GO:0071555">
    <property type="term" value="P:cell wall organization"/>
    <property type="evidence" value="ECO:0007669"/>
    <property type="project" value="TreeGrafter"/>
</dbReference>
<dbReference type="Proteomes" id="UP001060336">
    <property type="component" value="Chromosome"/>
</dbReference>
<keyword evidence="10" id="KW-1185">Reference proteome</keyword>
<evidence type="ECO:0000256" key="1">
    <source>
        <dbReference type="ARBA" id="ARBA00004651"/>
    </source>
</evidence>
<evidence type="ECO:0000313" key="10">
    <source>
        <dbReference type="Proteomes" id="UP001060336"/>
    </source>
</evidence>
<dbReference type="Pfam" id="PF00953">
    <property type="entry name" value="Glycos_transf_4"/>
    <property type="match status" value="1"/>
</dbReference>
<feature type="transmembrane region" description="Helical" evidence="8">
    <location>
        <begin position="6"/>
        <end position="29"/>
    </location>
</feature>
<dbReference type="GO" id="GO:0016780">
    <property type="term" value="F:phosphotransferase activity, for other substituted phosphate groups"/>
    <property type="evidence" value="ECO:0007669"/>
    <property type="project" value="InterPro"/>
</dbReference>
<evidence type="ECO:0000256" key="7">
    <source>
        <dbReference type="PIRSR" id="PIRSR600715-1"/>
    </source>
</evidence>
<proteinExistence type="predicted"/>
<sequence>MQPLSAIIFFSVLFVAALIGTRLLISLLTRRSVIDVPNERSSHDVPKPRGGGIAVIAVMLTGWIGWLVLAGNIDGTAFAIAGLTLILAALSFIDDLRNLPARLRLIVQALCVAAGLWFTVPGNGLTDGLLPLWLELPVAGFAWLWFVNLFNFMDGIDGITGVETVSIGGGVFGLVMLGGVSAALEVPALAMVAAISGFLVWNWQPSRIFIGDVASIPLGFLIGWMLLETAGSMSGLTGWAAAVLLPAYYLFDATFTLAKRLIRRENVFEAHRQHFYQQATQRGFSHAGACLLIAVLNAFLILLTLFAATDYPIPAVIAGYAAVIGLCLMFRRGRIKAQVAA</sequence>
<feature type="transmembrane region" description="Helical" evidence="8">
    <location>
        <begin position="105"/>
        <end position="124"/>
    </location>
</feature>
<feature type="binding site" evidence="7">
    <location>
        <position position="151"/>
    </location>
    <ligand>
        <name>Mg(2+)</name>
        <dbReference type="ChEBI" id="CHEBI:18420"/>
    </ligand>
</feature>
<dbReference type="GO" id="GO:0009103">
    <property type="term" value="P:lipopolysaccharide biosynthetic process"/>
    <property type="evidence" value="ECO:0007669"/>
    <property type="project" value="TreeGrafter"/>
</dbReference>
<feature type="binding site" evidence="7">
    <location>
        <position position="212"/>
    </location>
    <ligand>
        <name>Mg(2+)</name>
        <dbReference type="ChEBI" id="CHEBI:18420"/>
    </ligand>
</feature>
<feature type="transmembrane region" description="Helical" evidence="8">
    <location>
        <begin position="311"/>
        <end position="330"/>
    </location>
</feature>
<evidence type="ECO:0000256" key="4">
    <source>
        <dbReference type="ARBA" id="ARBA00022692"/>
    </source>
</evidence>
<dbReference type="GO" id="GO:0046872">
    <property type="term" value="F:metal ion binding"/>
    <property type="evidence" value="ECO:0007669"/>
    <property type="project" value="UniProtKB-KW"/>
</dbReference>
<dbReference type="GO" id="GO:0005886">
    <property type="term" value="C:plasma membrane"/>
    <property type="evidence" value="ECO:0007669"/>
    <property type="project" value="UniProtKB-SubCell"/>
</dbReference>
<comment type="cofactor">
    <cofactor evidence="7">
        <name>Mg(2+)</name>
        <dbReference type="ChEBI" id="CHEBI:18420"/>
    </cofactor>
</comment>
<feature type="transmembrane region" description="Helical" evidence="8">
    <location>
        <begin position="162"/>
        <end position="180"/>
    </location>
</feature>
<evidence type="ECO:0000313" key="9">
    <source>
        <dbReference type="EMBL" id="UUX50797.1"/>
    </source>
</evidence>
<accession>A0A9J7AZC4</accession>
<name>A0A9J7AZC4_9PROT</name>
<comment type="subcellular location">
    <subcellularLocation>
        <location evidence="1">Cell membrane</location>
        <topology evidence="1">Multi-pass membrane protein</topology>
    </subcellularLocation>
</comment>
<evidence type="ECO:0000256" key="6">
    <source>
        <dbReference type="ARBA" id="ARBA00023136"/>
    </source>
</evidence>
<dbReference type="InterPro" id="IPR000715">
    <property type="entry name" value="Glycosyl_transferase_4"/>
</dbReference>
<feature type="transmembrane region" description="Helical" evidence="8">
    <location>
        <begin position="208"/>
        <end position="227"/>
    </location>
</feature>
<evidence type="ECO:0000256" key="8">
    <source>
        <dbReference type="SAM" id="Phobius"/>
    </source>
</evidence>
<reference evidence="9" key="1">
    <citation type="submission" date="2022-08" db="EMBL/GenBank/DDBJ databases">
        <title>Nisaea acidiphila sp. nov., isolated from a marine algal debris and emended description of the genus Nisaea Urios et al. 2008.</title>
        <authorList>
            <person name="Kwon K."/>
        </authorList>
    </citation>
    <scope>NUCLEOTIDE SEQUENCE</scope>
    <source>
        <strain evidence="9">MEBiC11861</strain>
    </source>
</reference>